<gene>
    <name evidence="6" type="ORF">N7509_007528</name>
</gene>
<dbReference type="Gene3D" id="3.60.15.10">
    <property type="entry name" value="Ribonuclease Z/Hydroxyacylglutathione hydrolase-like"/>
    <property type="match status" value="1"/>
</dbReference>
<dbReference type="GO" id="GO:0046872">
    <property type="term" value="F:metal ion binding"/>
    <property type="evidence" value="ECO:0007669"/>
    <property type="project" value="UniProtKB-KW"/>
</dbReference>
<dbReference type="RefSeq" id="XP_056487716.1">
    <property type="nucleotide sequence ID" value="XM_056632165.1"/>
</dbReference>
<name>A0A9W9VZ23_9EURO</name>
<dbReference type="CDD" id="cd07730">
    <property type="entry name" value="metallo-hydrolase-like_MBL-fold"/>
    <property type="match status" value="1"/>
</dbReference>
<dbReference type="SMART" id="SM00849">
    <property type="entry name" value="Lactamase_B"/>
    <property type="match status" value="1"/>
</dbReference>
<protein>
    <recommendedName>
        <fullName evidence="5">Metallo-beta-lactamase domain-containing protein</fullName>
    </recommendedName>
</protein>
<comment type="caution">
    <text evidence="6">The sequence shown here is derived from an EMBL/GenBank/DDBJ whole genome shotgun (WGS) entry which is preliminary data.</text>
</comment>
<dbReference type="GeneID" id="81371145"/>
<keyword evidence="7" id="KW-1185">Reference proteome</keyword>
<dbReference type="EMBL" id="JAPZBU010000008">
    <property type="protein sequence ID" value="KAJ5392038.1"/>
    <property type="molecule type" value="Genomic_DNA"/>
</dbReference>
<organism evidence="6 7">
    <name type="scientific">Penicillium cosmopolitanum</name>
    <dbReference type="NCBI Taxonomy" id="1131564"/>
    <lineage>
        <taxon>Eukaryota</taxon>
        <taxon>Fungi</taxon>
        <taxon>Dikarya</taxon>
        <taxon>Ascomycota</taxon>
        <taxon>Pezizomycotina</taxon>
        <taxon>Eurotiomycetes</taxon>
        <taxon>Eurotiomycetidae</taxon>
        <taxon>Eurotiales</taxon>
        <taxon>Aspergillaceae</taxon>
        <taxon>Penicillium</taxon>
    </lineage>
</organism>
<sequence>MVVIPDSDHTVRVKLLDTTTYLTGIANVFVDPVVAGHETFSFYDFAFLIENERLGKKVMFDLGTRKDYWNLSPPSNGSLDVADVLTDGGVQLNEIDSCIWSHYHYDHCGNMAPFPPSTTITVGAGFAAAGLLPGYPENPESPVLATDFENRSLVEIKFDDGLTIGGFPAHDYFGDGSLYLLDSPGHCPGHISALARTTPSSGEREATFVFLGGDICHFAGDFRPSPDKPLPDHLQEGLLRRRKAPIKCPCSLRSNHPNATNEADARTTPWYKMASEYPTVYKDYEIAKSSVLKMQALDQDDNVLVCLAHDAILLDTLPLFNKSPGENMNDWKIRGMKEKCHWGWLNDVSIDGKPAQDPLVEGFWRDGKLWDYGAFKKTLNIPPL</sequence>
<keyword evidence="2" id="KW-0479">Metal-binding</keyword>
<evidence type="ECO:0000313" key="7">
    <source>
        <dbReference type="Proteomes" id="UP001147747"/>
    </source>
</evidence>
<dbReference type="OrthoDB" id="10250730at2759"/>
<dbReference type="GO" id="GO:0016787">
    <property type="term" value="F:hydrolase activity"/>
    <property type="evidence" value="ECO:0007669"/>
    <property type="project" value="UniProtKB-KW"/>
</dbReference>
<evidence type="ECO:0000256" key="2">
    <source>
        <dbReference type="ARBA" id="ARBA00022723"/>
    </source>
</evidence>
<dbReference type="InterPro" id="IPR001279">
    <property type="entry name" value="Metallo-B-lactamas"/>
</dbReference>
<dbReference type="SUPFAM" id="SSF56281">
    <property type="entry name" value="Metallo-hydrolase/oxidoreductase"/>
    <property type="match status" value="1"/>
</dbReference>
<reference evidence="6" key="1">
    <citation type="submission" date="2022-12" db="EMBL/GenBank/DDBJ databases">
        <authorList>
            <person name="Petersen C."/>
        </authorList>
    </citation>
    <scope>NUCLEOTIDE SEQUENCE</scope>
    <source>
        <strain evidence="6">IBT 29677</strain>
    </source>
</reference>
<dbReference type="Proteomes" id="UP001147747">
    <property type="component" value="Unassembled WGS sequence"/>
</dbReference>
<evidence type="ECO:0000313" key="6">
    <source>
        <dbReference type="EMBL" id="KAJ5392038.1"/>
    </source>
</evidence>
<evidence type="ECO:0000256" key="4">
    <source>
        <dbReference type="ARBA" id="ARBA00022833"/>
    </source>
</evidence>
<feature type="domain" description="Metallo-beta-lactamase" evidence="5">
    <location>
        <begin position="43"/>
        <end position="256"/>
    </location>
</feature>
<dbReference type="Pfam" id="PF00753">
    <property type="entry name" value="Lactamase_B"/>
    <property type="match status" value="1"/>
</dbReference>
<dbReference type="InterPro" id="IPR051013">
    <property type="entry name" value="MBL_superfamily_lactonases"/>
</dbReference>
<evidence type="ECO:0000259" key="5">
    <source>
        <dbReference type="SMART" id="SM00849"/>
    </source>
</evidence>
<dbReference type="PANTHER" id="PTHR42978">
    <property type="entry name" value="QUORUM-QUENCHING LACTONASE YTNP-RELATED-RELATED"/>
    <property type="match status" value="1"/>
</dbReference>
<comment type="similarity">
    <text evidence="1">Belongs to the metallo-beta-lactamase superfamily.</text>
</comment>
<keyword evidence="4" id="KW-0862">Zinc</keyword>
<dbReference type="InterPro" id="IPR036866">
    <property type="entry name" value="RibonucZ/Hydroxyglut_hydro"/>
</dbReference>
<proteinExistence type="inferred from homology"/>
<keyword evidence="3" id="KW-0378">Hydrolase</keyword>
<evidence type="ECO:0000256" key="3">
    <source>
        <dbReference type="ARBA" id="ARBA00022801"/>
    </source>
</evidence>
<dbReference type="AlphaFoldDB" id="A0A9W9VZ23"/>
<accession>A0A9W9VZ23</accession>
<evidence type="ECO:0000256" key="1">
    <source>
        <dbReference type="ARBA" id="ARBA00007749"/>
    </source>
</evidence>
<reference evidence="6" key="2">
    <citation type="journal article" date="2023" name="IMA Fungus">
        <title>Comparative genomic study of the Penicillium genus elucidates a diverse pangenome and 15 lateral gene transfer events.</title>
        <authorList>
            <person name="Petersen C."/>
            <person name="Sorensen T."/>
            <person name="Nielsen M.R."/>
            <person name="Sondergaard T.E."/>
            <person name="Sorensen J.L."/>
            <person name="Fitzpatrick D.A."/>
            <person name="Frisvad J.C."/>
            <person name="Nielsen K.L."/>
        </authorList>
    </citation>
    <scope>NUCLEOTIDE SEQUENCE</scope>
    <source>
        <strain evidence="6">IBT 29677</strain>
    </source>
</reference>
<dbReference type="PANTHER" id="PTHR42978:SF5">
    <property type="entry name" value="METALLO-BETA-LACTAMASE DOMAIN-CONTAINING PROTEIN"/>
    <property type="match status" value="1"/>
</dbReference>